<dbReference type="PRINTS" id="PR00870">
    <property type="entry name" value="DNAPOLXBETA"/>
</dbReference>
<dbReference type="InterPro" id="IPR002054">
    <property type="entry name" value="DNA-dir_DNA_pol_X"/>
</dbReference>
<dbReference type="InterPro" id="IPR002008">
    <property type="entry name" value="DNA_pol_X_beta-like"/>
</dbReference>
<dbReference type="Gene3D" id="1.10.150.20">
    <property type="entry name" value="5' to 3' exonuclease, C-terminal subdomain"/>
    <property type="match status" value="1"/>
</dbReference>
<comment type="subcellular location">
    <subcellularLocation>
        <location evidence="8">Nucleus</location>
    </subcellularLocation>
</comment>
<evidence type="ECO:0000256" key="7">
    <source>
        <dbReference type="PIRSR" id="PIRSR622312-50"/>
    </source>
</evidence>
<keyword evidence="12" id="KW-1185">Reference proteome</keyword>
<dbReference type="PROSITE" id="PS50172">
    <property type="entry name" value="BRCT"/>
    <property type="match status" value="1"/>
</dbReference>
<dbReference type="InterPro" id="IPR018944">
    <property type="entry name" value="DNA_pol_lambd_fingers_domain"/>
</dbReference>
<gene>
    <name evidence="11" type="ORF">PDE001_LOCUS8409</name>
</gene>
<evidence type="ECO:0000256" key="5">
    <source>
        <dbReference type="ARBA" id="ARBA00023204"/>
    </source>
</evidence>
<protein>
    <recommendedName>
        <fullName evidence="8">DNA polymerase</fullName>
        <ecNumber evidence="8">2.7.7.7</ecNumber>
    </recommendedName>
</protein>
<evidence type="ECO:0000256" key="6">
    <source>
        <dbReference type="ARBA" id="ARBA00049244"/>
    </source>
</evidence>
<dbReference type="Pfam" id="PF14792">
    <property type="entry name" value="DNA_pol_B_palm"/>
    <property type="match status" value="1"/>
</dbReference>
<proteinExistence type="inferred from homology"/>
<reference evidence="11" key="1">
    <citation type="submission" date="2022-12" db="EMBL/GenBank/DDBJ databases">
        <authorList>
            <person name="Webb A."/>
        </authorList>
    </citation>
    <scope>NUCLEOTIDE SEQUENCE</scope>
    <source>
        <strain evidence="11">Pd1</strain>
    </source>
</reference>
<dbReference type="GO" id="GO:0005634">
    <property type="term" value="C:nucleus"/>
    <property type="evidence" value="ECO:0007669"/>
    <property type="project" value="UniProtKB-SubCell"/>
</dbReference>
<dbReference type="Pfam" id="PF10391">
    <property type="entry name" value="DNA_pol_lambd_f"/>
    <property type="match status" value="1"/>
</dbReference>
<evidence type="ECO:0000256" key="2">
    <source>
        <dbReference type="ARBA" id="ARBA00022705"/>
    </source>
</evidence>
<dbReference type="Proteomes" id="UP001162029">
    <property type="component" value="Unassembled WGS sequence"/>
</dbReference>
<dbReference type="GO" id="GO:0003887">
    <property type="term" value="F:DNA-directed DNA polymerase activity"/>
    <property type="evidence" value="ECO:0007669"/>
    <property type="project" value="UniProtKB-UniRule"/>
</dbReference>
<dbReference type="PRINTS" id="PR00869">
    <property type="entry name" value="DNAPOLX"/>
</dbReference>
<evidence type="ECO:0000256" key="3">
    <source>
        <dbReference type="ARBA" id="ARBA00022763"/>
    </source>
</evidence>
<dbReference type="InterPro" id="IPR028207">
    <property type="entry name" value="DNA_pol_B_palm_palm"/>
</dbReference>
<dbReference type="Pfam" id="PF14716">
    <property type="entry name" value="HHH_8"/>
    <property type="match status" value="1"/>
</dbReference>
<dbReference type="EC" id="2.7.7.7" evidence="8"/>
<evidence type="ECO:0000256" key="8">
    <source>
        <dbReference type="RuleBase" id="RU366014"/>
    </source>
</evidence>
<keyword evidence="1" id="KW-0237">DNA synthesis</keyword>
<name>A0AAV0V7S2_9STRA</name>
<dbReference type="AlphaFoldDB" id="A0AAV0V7S2"/>
<dbReference type="InterPro" id="IPR010996">
    <property type="entry name" value="HHH_MUS81"/>
</dbReference>
<sequence length="550" mass="61929">MRDLKKLGALQQGKRPAERKTKGPVKKPKSAATSGSIDSKTLLLHGKRTLLIPLGPDMGRKRLEILRGMILKLGGTVVESQLRTGARSGDAAAMKLNDVNIIIASAQLKHDKAAQFLYAKKFPPLNVEVYTPEWILYLLQKKKLPSPGILLTWAEQQQVQDEAAKHEQHCADVAQLAEEKRAQNKSNHDESDMAIKSEEFREEQGVLNEKNKKLVEERTPIFYKNNPGFRPINEGATPSSKKVNGEGFICQRTSAIQQNFNAHLTDPLEEMMEYLDVERDVWRHYMYKKVVSSLKATSYRVCSVKDFKDMQWVKGRLRDKVIEILETGRLAKLDAKKSNPRLCALVEIARIWGVGPVTAAKFYGMGYKTVADLRKPKATEMLTMQQKIGVKHYEDFLTKIPRAEVQQIEQTVVEEVHKMIPNAIALACGSYRRGKLASGDCDILITDPDANSCDILPELLERLHASGFLTDDLTHFRNLPLTKLAVVTLIWVFAVSPRISRIVDLISKFTLDSFLASQCCISLEVITLIEACGFLRIRTTGVFRIVHLLE</sequence>
<feature type="active site" description="Nucleophile; Schiff-base intermediate with DNA; for 5'-dRP lyase activity" evidence="7">
    <location>
        <position position="320"/>
    </location>
</feature>
<dbReference type="GO" id="GO:0003677">
    <property type="term" value="F:DNA binding"/>
    <property type="evidence" value="ECO:0007669"/>
    <property type="project" value="UniProtKB-UniRule"/>
</dbReference>
<dbReference type="PANTHER" id="PTHR11276:SF28">
    <property type="entry name" value="DNA POLYMERASE LAMBDA"/>
    <property type="match status" value="1"/>
</dbReference>
<feature type="domain" description="BRCT" evidence="10">
    <location>
        <begin position="39"/>
        <end position="144"/>
    </location>
</feature>
<dbReference type="SUPFAM" id="SSF81585">
    <property type="entry name" value="PsbU/PolX domain-like"/>
    <property type="match status" value="1"/>
</dbReference>
<dbReference type="PANTHER" id="PTHR11276">
    <property type="entry name" value="DNA POLYMERASE TYPE-X FAMILY MEMBER"/>
    <property type="match status" value="1"/>
</dbReference>
<keyword evidence="5 8" id="KW-0234">DNA repair</keyword>
<keyword evidence="8" id="KW-0548">Nucleotidyltransferase</keyword>
<comment type="catalytic activity">
    <reaction evidence="6 8">
        <text>DNA(n) + a 2'-deoxyribonucleoside 5'-triphosphate = DNA(n+1) + diphosphate</text>
        <dbReference type="Rhea" id="RHEA:22508"/>
        <dbReference type="Rhea" id="RHEA-COMP:17339"/>
        <dbReference type="Rhea" id="RHEA-COMP:17340"/>
        <dbReference type="ChEBI" id="CHEBI:33019"/>
        <dbReference type="ChEBI" id="CHEBI:61560"/>
        <dbReference type="ChEBI" id="CHEBI:173112"/>
        <dbReference type="EC" id="2.7.7.7"/>
    </reaction>
</comment>
<dbReference type="GO" id="GO:0046872">
    <property type="term" value="F:metal ion binding"/>
    <property type="evidence" value="ECO:0007669"/>
    <property type="project" value="UniProtKB-UniRule"/>
</dbReference>
<dbReference type="InterPro" id="IPR001357">
    <property type="entry name" value="BRCT_dom"/>
</dbReference>
<feature type="region of interest" description="Disordered" evidence="9">
    <location>
        <begin position="1"/>
        <end position="38"/>
    </location>
</feature>
<keyword evidence="8" id="KW-0539">Nucleus</keyword>
<keyword evidence="8" id="KW-0808">Transferase</keyword>
<dbReference type="InterPro" id="IPR027421">
    <property type="entry name" value="DNA_pol_lamdba_lyase_dom_sf"/>
</dbReference>
<dbReference type="InterPro" id="IPR043519">
    <property type="entry name" value="NT_sf"/>
</dbReference>
<dbReference type="GO" id="GO:0006303">
    <property type="term" value="P:double-strand break repair via nonhomologous end joining"/>
    <property type="evidence" value="ECO:0007669"/>
    <property type="project" value="TreeGrafter"/>
</dbReference>
<accession>A0AAV0V7S2</accession>
<keyword evidence="3 8" id="KW-0227">DNA damage</keyword>
<dbReference type="Gene3D" id="3.30.460.10">
    <property type="entry name" value="Beta Polymerase, domain 2"/>
    <property type="match status" value="1"/>
</dbReference>
<organism evidence="11 12">
    <name type="scientific">Peronospora destructor</name>
    <dbReference type="NCBI Taxonomy" id="86335"/>
    <lineage>
        <taxon>Eukaryota</taxon>
        <taxon>Sar</taxon>
        <taxon>Stramenopiles</taxon>
        <taxon>Oomycota</taxon>
        <taxon>Peronosporomycetes</taxon>
        <taxon>Peronosporales</taxon>
        <taxon>Peronosporaceae</taxon>
        <taxon>Peronospora</taxon>
    </lineage>
</organism>
<evidence type="ECO:0000256" key="1">
    <source>
        <dbReference type="ARBA" id="ARBA00022634"/>
    </source>
</evidence>
<keyword evidence="4 8" id="KW-0239">DNA-directed DNA polymerase</keyword>
<dbReference type="EMBL" id="CANTFM010001766">
    <property type="protein sequence ID" value="CAI5742779.1"/>
    <property type="molecule type" value="Genomic_DNA"/>
</dbReference>
<comment type="similarity">
    <text evidence="8">Belongs to the DNA polymerase type-X family.</text>
</comment>
<evidence type="ECO:0000256" key="9">
    <source>
        <dbReference type="SAM" id="MobiDB-lite"/>
    </source>
</evidence>
<evidence type="ECO:0000256" key="4">
    <source>
        <dbReference type="ARBA" id="ARBA00022932"/>
    </source>
</evidence>
<dbReference type="SUPFAM" id="SSF81301">
    <property type="entry name" value="Nucleotidyltransferase"/>
    <property type="match status" value="1"/>
</dbReference>
<dbReference type="SUPFAM" id="SSF47802">
    <property type="entry name" value="DNA polymerase beta, N-terminal domain-like"/>
    <property type="match status" value="1"/>
</dbReference>
<keyword evidence="2" id="KW-0235">DNA replication</keyword>
<dbReference type="Gene3D" id="1.10.150.110">
    <property type="entry name" value="DNA polymerase beta, N-terminal domain-like"/>
    <property type="match status" value="1"/>
</dbReference>
<comment type="caution">
    <text evidence="11">The sequence shown here is derived from an EMBL/GenBank/DDBJ whole genome shotgun (WGS) entry which is preliminary data.</text>
</comment>
<evidence type="ECO:0000313" key="11">
    <source>
        <dbReference type="EMBL" id="CAI5742779.1"/>
    </source>
</evidence>
<evidence type="ECO:0000259" key="10">
    <source>
        <dbReference type="PROSITE" id="PS50172"/>
    </source>
</evidence>
<comment type="function">
    <text evidence="8">DNA polymerase that functions in several pathways of DNA repair. Involved in base excision repair (BER) responsible for repair of lesions that give rise to abasic (AP) sites in DNA. Also contributes to DNA double-strand break repair by non-homologous end joining and homologous recombination. Has both template-dependent and template-independent (terminal transferase) DNA polymerase activities. Has also a 5'-deoxyribose-5-phosphate lyase (dRP lyase) activity.</text>
</comment>
<dbReference type="InterPro" id="IPR022312">
    <property type="entry name" value="DNA_pol_X"/>
</dbReference>
<evidence type="ECO:0000313" key="12">
    <source>
        <dbReference type="Proteomes" id="UP001162029"/>
    </source>
</evidence>
<feature type="region of interest" description="Disordered" evidence="9">
    <location>
        <begin position="180"/>
        <end position="202"/>
    </location>
</feature>
<dbReference type="SMART" id="SM00483">
    <property type="entry name" value="POLXc"/>
    <property type="match status" value="1"/>
</dbReference>